<comment type="caution">
    <text evidence="3">The sequence shown here is derived from an EMBL/GenBank/DDBJ whole genome shotgun (WGS) entry which is preliminary data.</text>
</comment>
<dbReference type="InterPro" id="IPR020843">
    <property type="entry name" value="ER"/>
</dbReference>
<keyword evidence="4" id="KW-1185">Reference proteome</keyword>
<dbReference type="PANTHER" id="PTHR43205">
    <property type="entry name" value="PROSTAGLANDIN REDUCTASE"/>
    <property type="match status" value="1"/>
</dbReference>
<gene>
    <name evidence="3" type="ORF">RJ640_016853</name>
</gene>
<dbReference type="InterPro" id="IPR045010">
    <property type="entry name" value="MDR_fam"/>
</dbReference>
<reference evidence="3" key="1">
    <citation type="submission" date="2022-12" db="EMBL/GenBank/DDBJ databases">
        <title>Draft genome assemblies for two species of Escallonia (Escalloniales).</title>
        <authorList>
            <person name="Chanderbali A."/>
            <person name="Dervinis C."/>
            <person name="Anghel I."/>
            <person name="Soltis D."/>
            <person name="Soltis P."/>
            <person name="Zapata F."/>
        </authorList>
    </citation>
    <scope>NUCLEOTIDE SEQUENCE</scope>
    <source>
        <strain evidence="3">UCBG92.1500</strain>
        <tissue evidence="3">Leaf</tissue>
    </source>
</reference>
<dbReference type="CDD" id="cd08295">
    <property type="entry name" value="double_bond_reductase_like"/>
    <property type="match status" value="1"/>
</dbReference>
<dbReference type="GO" id="GO:0032440">
    <property type="term" value="F:2-alkenal reductase [NAD(P)H] activity"/>
    <property type="evidence" value="ECO:0007669"/>
    <property type="project" value="TreeGrafter"/>
</dbReference>
<dbReference type="Gene3D" id="3.90.180.10">
    <property type="entry name" value="Medium-chain alcohol dehydrogenases, catalytic domain"/>
    <property type="match status" value="3"/>
</dbReference>
<dbReference type="EMBL" id="JAVXUO010000186">
    <property type="protein sequence ID" value="KAK2994589.1"/>
    <property type="molecule type" value="Genomic_DNA"/>
</dbReference>
<name>A0AA88URD1_9ASTE</name>
<dbReference type="InterPro" id="IPR011032">
    <property type="entry name" value="GroES-like_sf"/>
</dbReference>
<feature type="domain" description="Enoyl reductase (ER)" evidence="2">
    <location>
        <begin position="222"/>
        <end position="500"/>
    </location>
</feature>
<keyword evidence="1" id="KW-0560">Oxidoreductase</keyword>
<organism evidence="3 4">
    <name type="scientific">Escallonia rubra</name>
    <dbReference type="NCBI Taxonomy" id="112253"/>
    <lineage>
        <taxon>Eukaryota</taxon>
        <taxon>Viridiplantae</taxon>
        <taxon>Streptophyta</taxon>
        <taxon>Embryophyta</taxon>
        <taxon>Tracheophyta</taxon>
        <taxon>Spermatophyta</taxon>
        <taxon>Magnoliopsida</taxon>
        <taxon>eudicotyledons</taxon>
        <taxon>Gunneridae</taxon>
        <taxon>Pentapetalae</taxon>
        <taxon>asterids</taxon>
        <taxon>campanulids</taxon>
        <taxon>Escalloniales</taxon>
        <taxon>Escalloniaceae</taxon>
        <taxon>Escallonia</taxon>
    </lineage>
</organism>
<dbReference type="SUPFAM" id="SSF50129">
    <property type="entry name" value="GroES-like"/>
    <property type="match status" value="3"/>
</dbReference>
<evidence type="ECO:0000259" key="2">
    <source>
        <dbReference type="SMART" id="SM00829"/>
    </source>
</evidence>
<dbReference type="Pfam" id="PF16884">
    <property type="entry name" value="ADH_N_2"/>
    <property type="match status" value="1"/>
</dbReference>
<dbReference type="InterPro" id="IPR041694">
    <property type="entry name" value="ADH_N_2"/>
</dbReference>
<accession>A0AA88URD1</accession>
<dbReference type="Proteomes" id="UP001187471">
    <property type="component" value="Unassembled WGS sequence"/>
</dbReference>
<evidence type="ECO:0000256" key="1">
    <source>
        <dbReference type="ARBA" id="ARBA00023002"/>
    </source>
</evidence>
<protein>
    <recommendedName>
        <fullName evidence="2">Enoyl reductase (ER) domain-containing protein</fullName>
    </recommendedName>
</protein>
<dbReference type="SUPFAM" id="SSF51735">
    <property type="entry name" value="NAD(P)-binding Rossmann-fold domains"/>
    <property type="match status" value="1"/>
</dbReference>
<dbReference type="PANTHER" id="PTHR43205:SF7">
    <property type="entry name" value="PROSTAGLANDIN REDUCTASE 1"/>
    <property type="match status" value="1"/>
</dbReference>
<evidence type="ECO:0000313" key="4">
    <source>
        <dbReference type="Proteomes" id="UP001187471"/>
    </source>
</evidence>
<sequence length="505" mass="55848">MGERELEVRNKQVILKHYVAGSPKESDFHIKTDATITLKLPQGSNGVLVKNLYLSCDPYMRLLMQEIKGPSVFSSYSTGSKMAEGEEVKNKQVLFRNYIDGFPKESDMYISTENTIRLKLPQGSNGVLVKNLVLSCDPFMLFLMHKSDHGGLFGCYTPDSVCASPLFLASCVAKGKVVPYEATHSQIERKQLYSFLTKSKEKLVLPVQNEATHSNISHMNSASLKVAFVNSCVKNVQPITGYGVAKILDSGLPKFKKGDLVWGITGFEEYSIITETESLFKIEHTDVPLSYYTGILGMPGITACAGFYEVSTPKKGETVFVSAASGAVGQLVGQLAKLMGCYVVGSAGSKEKVDLLKNKFGFDDAFNYKEEHDLTAALKRYFPEGIDIYFENVGGKMLDAVILNMRKHGRIAVCGMISQYNLAEPEGVKNLMLLIDKRITMQGFVSFDYHTHYSKFLDILLPFIREGKIVYIEDVAEGLEKTPAALVGLFSGRNIGKQVIVVSRE</sequence>
<proteinExistence type="predicted"/>
<dbReference type="Gene3D" id="3.40.50.720">
    <property type="entry name" value="NAD(P)-binding Rossmann-like Domain"/>
    <property type="match status" value="1"/>
</dbReference>
<dbReference type="InterPro" id="IPR013149">
    <property type="entry name" value="ADH-like_C"/>
</dbReference>
<dbReference type="AlphaFoldDB" id="A0AA88URD1"/>
<dbReference type="SMART" id="SM00829">
    <property type="entry name" value="PKS_ER"/>
    <property type="match status" value="1"/>
</dbReference>
<dbReference type="Pfam" id="PF00107">
    <property type="entry name" value="ADH_zinc_N"/>
    <property type="match status" value="1"/>
</dbReference>
<dbReference type="InterPro" id="IPR036291">
    <property type="entry name" value="NAD(P)-bd_dom_sf"/>
</dbReference>
<evidence type="ECO:0000313" key="3">
    <source>
        <dbReference type="EMBL" id="KAK2994589.1"/>
    </source>
</evidence>
<dbReference type="FunFam" id="3.40.50.720:FF:000121">
    <property type="entry name" value="Prostaglandin reductase 2"/>
    <property type="match status" value="1"/>
</dbReference>